<reference evidence="9 10" key="1">
    <citation type="submission" date="2020-03" db="EMBL/GenBank/DDBJ databases">
        <title>Isolation and identification of active actinomycetes.</title>
        <authorList>
            <person name="Sun X."/>
        </authorList>
    </citation>
    <scope>NUCLEOTIDE SEQUENCE [LARGE SCALE GENOMIC DNA]</scope>
    <source>
        <strain evidence="9 10">NEAU-D13</strain>
    </source>
</reference>
<keyword evidence="4 7" id="KW-0812">Transmembrane</keyword>
<dbReference type="PROSITE" id="PS50850">
    <property type="entry name" value="MFS"/>
    <property type="match status" value="1"/>
</dbReference>
<feature type="transmembrane region" description="Helical" evidence="7">
    <location>
        <begin position="306"/>
        <end position="330"/>
    </location>
</feature>
<evidence type="ECO:0000256" key="1">
    <source>
        <dbReference type="ARBA" id="ARBA00004651"/>
    </source>
</evidence>
<accession>A0A7C9W290</accession>
<dbReference type="PANTHER" id="PTHR23517:SF3">
    <property type="entry name" value="INTEGRAL MEMBRANE TRANSPORT PROTEIN"/>
    <property type="match status" value="1"/>
</dbReference>
<evidence type="ECO:0000313" key="10">
    <source>
        <dbReference type="Proteomes" id="UP000481360"/>
    </source>
</evidence>
<dbReference type="PANTHER" id="PTHR23517">
    <property type="entry name" value="RESISTANCE PROTEIN MDTM, PUTATIVE-RELATED-RELATED"/>
    <property type="match status" value="1"/>
</dbReference>
<feature type="transmembrane region" description="Helical" evidence="7">
    <location>
        <begin position="74"/>
        <end position="92"/>
    </location>
</feature>
<comment type="caution">
    <text evidence="9">The sequence shown here is derived from an EMBL/GenBank/DDBJ whole genome shotgun (WGS) entry which is preliminary data.</text>
</comment>
<feature type="domain" description="Major facilitator superfamily (MFS) profile" evidence="8">
    <location>
        <begin position="1"/>
        <end position="413"/>
    </location>
</feature>
<keyword evidence="6 7" id="KW-0472">Membrane</keyword>
<dbReference type="GO" id="GO:0022857">
    <property type="term" value="F:transmembrane transporter activity"/>
    <property type="evidence" value="ECO:0007669"/>
    <property type="project" value="InterPro"/>
</dbReference>
<organism evidence="9 10">
    <name type="scientific">Lentzea alba</name>
    <dbReference type="NCBI Taxonomy" id="2714351"/>
    <lineage>
        <taxon>Bacteria</taxon>
        <taxon>Bacillati</taxon>
        <taxon>Actinomycetota</taxon>
        <taxon>Actinomycetes</taxon>
        <taxon>Pseudonocardiales</taxon>
        <taxon>Pseudonocardiaceae</taxon>
        <taxon>Lentzea</taxon>
    </lineage>
</organism>
<dbReference type="Proteomes" id="UP000481360">
    <property type="component" value="Unassembled WGS sequence"/>
</dbReference>
<dbReference type="InterPro" id="IPR050171">
    <property type="entry name" value="MFS_Transporters"/>
</dbReference>
<sequence length="420" mass="44356">MNLMRLHPSLRVRIGVGFVNRLVDSMITSFMAVHLALAWGVVAAGVLLIVVVALGVVGMLVGGHVADLHGRRRTLLVAETGAAVTFGVMALADSPVLASALLVYLAYVANKFAASVALPANDAMIVDLTSPETRKGVYTINFWATNLALAIGALVGAALYSRFAVVLAVAAGATLAVLATTYFLIAETKPDTDVPRDRPQGVLAVLREFGEGYRLVLRDRTFLRLMVAGTLTLAIEFQLVNHIAVRLATDFPAQQLLSWAPAVDGVGMIGLLRAENTILVVVLALFSAVLFRGVSDRTGLYFGTALFAGGYAVMAVSTSGWVLMAAGLVFTVGELMSVPVKQALLANLVPDHSRTRYMAVYNLNIRVAQGLAAGCVTLGAVLPAWGMAALYLVLGAVIVRQYRFVLAGRPVAEQQVGVPS</sequence>
<evidence type="ECO:0000256" key="5">
    <source>
        <dbReference type="ARBA" id="ARBA00022989"/>
    </source>
</evidence>
<evidence type="ECO:0000256" key="2">
    <source>
        <dbReference type="ARBA" id="ARBA00022448"/>
    </source>
</evidence>
<protein>
    <submittedName>
        <fullName evidence="9">MFS transporter</fullName>
    </submittedName>
</protein>
<dbReference type="Pfam" id="PF07690">
    <property type="entry name" value="MFS_1"/>
    <property type="match status" value="1"/>
</dbReference>
<evidence type="ECO:0000313" key="9">
    <source>
        <dbReference type="EMBL" id="NGY63237.1"/>
    </source>
</evidence>
<dbReference type="GO" id="GO:0005886">
    <property type="term" value="C:plasma membrane"/>
    <property type="evidence" value="ECO:0007669"/>
    <property type="project" value="UniProtKB-SubCell"/>
</dbReference>
<evidence type="ECO:0000256" key="3">
    <source>
        <dbReference type="ARBA" id="ARBA00022475"/>
    </source>
</evidence>
<evidence type="ECO:0000256" key="6">
    <source>
        <dbReference type="ARBA" id="ARBA00023136"/>
    </source>
</evidence>
<evidence type="ECO:0000256" key="4">
    <source>
        <dbReference type="ARBA" id="ARBA00022692"/>
    </source>
</evidence>
<proteinExistence type="predicted"/>
<feature type="transmembrane region" description="Helical" evidence="7">
    <location>
        <begin position="222"/>
        <end position="240"/>
    </location>
</feature>
<feature type="transmembrane region" description="Helical" evidence="7">
    <location>
        <begin position="166"/>
        <end position="186"/>
    </location>
</feature>
<dbReference type="InterPro" id="IPR036259">
    <property type="entry name" value="MFS_trans_sf"/>
</dbReference>
<evidence type="ECO:0000256" key="7">
    <source>
        <dbReference type="SAM" id="Phobius"/>
    </source>
</evidence>
<evidence type="ECO:0000259" key="8">
    <source>
        <dbReference type="PROSITE" id="PS50850"/>
    </source>
</evidence>
<feature type="transmembrane region" description="Helical" evidence="7">
    <location>
        <begin position="277"/>
        <end position="294"/>
    </location>
</feature>
<dbReference type="InterPro" id="IPR020846">
    <property type="entry name" value="MFS_dom"/>
</dbReference>
<dbReference type="InterPro" id="IPR011701">
    <property type="entry name" value="MFS"/>
</dbReference>
<dbReference type="Gene3D" id="1.20.1250.20">
    <property type="entry name" value="MFS general substrate transporter like domains"/>
    <property type="match status" value="1"/>
</dbReference>
<comment type="subcellular location">
    <subcellularLocation>
        <location evidence="1">Cell membrane</location>
        <topology evidence="1">Multi-pass membrane protein</topology>
    </subcellularLocation>
</comment>
<keyword evidence="5 7" id="KW-1133">Transmembrane helix</keyword>
<dbReference type="SUPFAM" id="SSF103473">
    <property type="entry name" value="MFS general substrate transporter"/>
    <property type="match status" value="1"/>
</dbReference>
<dbReference type="EMBL" id="JAAMPJ010000009">
    <property type="protein sequence ID" value="NGY63237.1"/>
    <property type="molecule type" value="Genomic_DNA"/>
</dbReference>
<feature type="transmembrane region" description="Helical" evidence="7">
    <location>
        <begin position="140"/>
        <end position="160"/>
    </location>
</feature>
<feature type="transmembrane region" description="Helical" evidence="7">
    <location>
        <begin position="39"/>
        <end position="62"/>
    </location>
</feature>
<gene>
    <name evidence="9" type="ORF">G7043_30385</name>
</gene>
<keyword evidence="10" id="KW-1185">Reference proteome</keyword>
<keyword evidence="3" id="KW-1003">Cell membrane</keyword>
<feature type="transmembrane region" description="Helical" evidence="7">
    <location>
        <begin position="98"/>
        <end position="120"/>
    </location>
</feature>
<dbReference type="AlphaFoldDB" id="A0A7C9W290"/>
<keyword evidence="2" id="KW-0813">Transport</keyword>
<feature type="transmembrane region" description="Helical" evidence="7">
    <location>
        <begin position="371"/>
        <end position="399"/>
    </location>
</feature>
<name>A0A7C9W290_9PSEU</name>